<evidence type="ECO:0000313" key="3">
    <source>
        <dbReference type="EMBL" id="CAB4182349.1"/>
    </source>
</evidence>
<dbReference type="EMBL" id="LR796851">
    <property type="protein sequence ID" value="CAB4169954.1"/>
    <property type="molecule type" value="Genomic_DNA"/>
</dbReference>
<accession>A0A6J7X9T6</accession>
<dbReference type="EMBL" id="LR796520">
    <property type="protein sequence ID" value="CAB4149579.1"/>
    <property type="molecule type" value="Genomic_DNA"/>
</dbReference>
<evidence type="ECO:0000313" key="5">
    <source>
        <dbReference type="EMBL" id="CAB4211828.1"/>
    </source>
</evidence>
<organism evidence="6">
    <name type="scientific">uncultured Caudovirales phage</name>
    <dbReference type="NCBI Taxonomy" id="2100421"/>
    <lineage>
        <taxon>Viruses</taxon>
        <taxon>Duplodnaviria</taxon>
        <taxon>Heunggongvirae</taxon>
        <taxon>Uroviricota</taxon>
        <taxon>Caudoviricetes</taxon>
        <taxon>Peduoviridae</taxon>
        <taxon>Maltschvirus</taxon>
        <taxon>Maltschvirus maltsch</taxon>
    </lineage>
</organism>
<name>A0A6J7X9T6_9CAUD</name>
<dbReference type="EMBL" id="LR798373">
    <property type="protein sequence ID" value="CAB5227507.1"/>
    <property type="molecule type" value="Genomic_DNA"/>
</dbReference>
<evidence type="ECO:0000313" key="6">
    <source>
        <dbReference type="EMBL" id="CAB5227507.1"/>
    </source>
</evidence>
<protein>
    <submittedName>
        <fullName evidence="6">Uncharacterized protein</fullName>
    </submittedName>
</protein>
<evidence type="ECO:0000313" key="2">
    <source>
        <dbReference type="EMBL" id="CAB4169954.1"/>
    </source>
</evidence>
<reference evidence="6" key="1">
    <citation type="submission" date="2020-05" db="EMBL/GenBank/DDBJ databases">
        <authorList>
            <person name="Chiriac C."/>
            <person name="Salcher M."/>
            <person name="Ghai R."/>
            <person name="Kavagutti S V."/>
        </authorList>
    </citation>
    <scope>NUCLEOTIDE SEQUENCE</scope>
</reference>
<dbReference type="EMBL" id="LR797037">
    <property type="protein sequence ID" value="CAB4182349.1"/>
    <property type="molecule type" value="Genomic_DNA"/>
</dbReference>
<evidence type="ECO:0000313" key="1">
    <source>
        <dbReference type="EMBL" id="CAB4149579.1"/>
    </source>
</evidence>
<evidence type="ECO:0000313" key="4">
    <source>
        <dbReference type="EMBL" id="CAB4197333.1"/>
    </source>
</evidence>
<proteinExistence type="predicted"/>
<sequence length="245" mass="27307">MSLSCPTNMTAPADNTPASIIEDAYFDAGLTQEGQSPNSEQITTGMRKLTDLINLWQTDGLKLWLNFDLSVTLTAGVGTYTIGPAGTIVQSKPTRVVDCYYLDQNGIRRPLNVLSWNEYVRLSQINQQGAVNSYFVNKEATVLSIFFWLLPDSTAATGTCHPIIQQQVTNFTGVTDTMNFPIEWRIALRWGLADEICTGQPQAIMDRCSQRAGVYKAKLDDWDVEDAPTRFSPDARSQYSTGRFR</sequence>
<dbReference type="EMBL" id="LR797378">
    <property type="protein sequence ID" value="CAB4211828.1"/>
    <property type="molecule type" value="Genomic_DNA"/>
</dbReference>
<dbReference type="EMBL" id="LR797269">
    <property type="protein sequence ID" value="CAB4197333.1"/>
    <property type="molecule type" value="Genomic_DNA"/>
</dbReference>
<gene>
    <name evidence="3" type="ORF">UFOVP1079_3</name>
    <name evidence="4" type="ORF">UFOVP1320_7</name>
    <name evidence="5" type="ORF">UFOVP1431_48</name>
    <name evidence="6" type="ORF">UFOVP1527_49</name>
    <name evidence="1" type="ORF">UFOVP548_22</name>
    <name evidence="2" type="ORF">UFOVP904_22</name>
</gene>